<protein>
    <submittedName>
        <fullName evidence="1">Uncharacterized protein</fullName>
    </submittedName>
</protein>
<dbReference type="EMBL" id="LAZR01041221">
    <property type="protein sequence ID" value="KKL12520.1"/>
    <property type="molecule type" value="Genomic_DNA"/>
</dbReference>
<dbReference type="AlphaFoldDB" id="A0A0F9ASU6"/>
<proteinExistence type="predicted"/>
<evidence type="ECO:0000313" key="1">
    <source>
        <dbReference type="EMBL" id="KKL12520.1"/>
    </source>
</evidence>
<sequence length="26" mass="2961">LFPGLALTCVECKTRWVIKGFYDADD</sequence>
<gene>
    <name evidence="1" type="ORF">LCGC14_2534900</name>
</gene>
<name>A0A0F9ASU6_9ZZZZ</name>
<reference evidence="1" key="1">
    <citation type="journal article" date="2015" name="Nature">
        <title>Complex archaea that bridge the gap between prokaryotes and eukaryotes.</title>
        <authorList>
            <person name="Spang A."/>
            <person name="Saw J.H."/>
            <person name="Jorgensen S.L."/>
            <person name="Zaremba-Niedzwiedzka K."/>
            <person name="Martijn J."/>
            <person name="Lind A.E."/>
            <person name="van Eijk R."/>
            <person name="Schleper C."/>
            <person name="Guy L."/>
            <person name="Ettema T.J."/>
        </authorList>
    </citation>
    <scope>NUCLEOTIDE SEQUENCE</scope>
</reference>
<accession>A0A0F9ASU6</accession>
<feature type="non-terminal residue" evidence="1">
    <location>
        <position position="1"/>
    </location>
</feature>
<comment type="caution">
    <text evidence="1">The sequence shown here is derived from an EMBL/GenBank/DDBJ whole genome shotgun (WGS) entry which is preliminary data.</text>
</comment>
<organism evidence="1">
    <name type="scientific">marine sediment metagenome</name>
    <dbReference type="NCBI Taxonomy" id="412755"/>
    <lineage>
        <taxon>unclassified sequences</taxon>
        <taxon>metagenomes</taxon>
        <taxon>ecological metagenomes</taxon>
    </lineage>
</organism>